<proteinExistence type="predicted"/>
<protein>
    <submittedName>
        <fullName evidence="1">Uncharacterized protein</fullName>
    </submittedName>
</protein>
<reference evidence="1" key="1">
    <citation type="submission" date="2014-11" db="EMBL/GenBank/DDBJ databases">
        <authorList>
            <person name="Amaro Gonzalez C."/>
        </authorList>
    </citation>
    <scope>NUCLEOTIDE SEQUENCE</scope>
</reference>
<dbReference type="EMBL" id="GBXM01056873">
    <property type="protein sequence ID" value="JAH51704.1"/>
    <property type="molecule type" value="Transcribed_RNA"/>
</dbReference>
<organism evidence="1">
    <name type="scientific">Anguilla anguilla</name>
    <name type="common">European freshwater eel</name>
    <name type="synonym">Muraena anguilla</name>
    <dbReference type="NCBI Taxonomy" id="7936"/>
    <lineage>
        <taxon>Eukaryota</taxon>
        <taxon>Metazoa</taxon>
        <taxon>Chordata</taxon>
        <taxon>Craniata</taxon>
        <taxon>Vertebrata</taxon>
        <taxon>Euteleostomi</taxon>
        <taxon>Actinopterygii</taxon>
        <taxon>Neopterygii</taxon>
        <taxon>Teleostei</taxon>
        <taxon>Anguilliformes</taxon>
        <taxon>Anguillidae</taxon>
        <taxon>Anguilla</taxon>
    </lineage>
</organism>
<dbReference type="AlphaFoldDB" id="A0A0E9TDC3"/>
<dbReference type="EMBL" id="GBXM01050806">
    <property type="protein sequence ID" value="JAH57771.1"/>
    <property type="molecule type" value="Transcribed_RNA"/>
</dbReference>
<accession>A0A0E9TDC3</accession>
<sequence length="48" mass="5316">MDSTRCWKHSVRILAHADKHHAVPANFSVIHSCCEPPFPPRPKGALLG</sequence>
<evidence type="ECO:0000313" key="1">
    <source>
        <dbReference type="EMBL" id="JAH51704.1"/>
    </source>
</evidence>
<reference evidence="1" key="2">
    <citation type="journal article" date="2015" name="Fish Shellfish Immunol.">
        <title>Early steps in the European eel (Anguilla anguilla)-Vibrio vulnificus interaction in the gills: Role of the RtxA13 toxin.</title>
        <authorList>
            <person name="Callol A."/>
            <person name="Pajuelo D."/>
            <person name="Ebbesson L."/>
            <person name="Teles M."/>
            <person name="MacKenzie S."/>
            <person name="Amaro C."/>
        </authorList>
    </citation>
    <scope>NUCLEOTIDE SEQUENCE</scope>
</reference>
<name>A0A0E9TDC3_ANGAN</name>